<name>A0A3B0TL17_9ZZZZ</name>
<dbReference type="Gene3D" id="2.60.120.200">
    <property type="match status" value="1"/>
</dbReference>
<gene>
    <name evidence="1" type="ORF">MNBD_ALPHA11-2265</name>
</gene>
<dbReference type="AlphaFoldDB" id="A0A3B0TL17"/>
<protein>
    <recommendedName>
        <fullName evidence="2">Polysaccharide lyase</fullName>
    </recommendedName>
</protein>
<feature type="non-terminal residue" evidence="1">
    <location>
        <position position="1"/>
    </location>
</feature>
<evidence type="ECO:0000313" key="1">
    <source>
        <dbReference type="EMBL" id="VAW16873.1"/>
    </source>
</evidence>
<organism evidence="1">
    <name type="scientific">hydrothermal vent metagenome</name>
    <dbReference type="NCBI Taxonomy" id="652676"/>
    <lineage>
        <taxon>unclassified sequences</taxon>
        <taxon>metagenomes</taxon>
        <taxon>ecological metagenomes</taxon>
    </lineage>
</organism>
<accession>A0A3B0TL17</accession>
<reference evidence="1" key="1">
    <citation type="submission" date="2018-06" db="EMBL/GenBank/DDBJ databases">
        <authorList>
            <person name="Zhirakovskaya E."/>
        </authorList>
    </citation>
    <scope>NUCLEOTIDE SEQUENCE</scope>
</reference>
<evidence type="ECO:0008006" key="2">
    <source>
        <dbReference type="Google" id="ProtNLM"/>
    </source>
</evidence>
<sequence>SRFVNNNHRGYPTIQLYKLEGGAFRTPVKIEFWVWLDMDLKPGEWFSFATLDHTTKDTWDPVLINLSDKGIVHLMHVPTNAKGITTYQNNSLKFPFKQWVKLSAELHFDKENGYAKVWQNDVLMSEAEVRRGNGLFTQAHFGLYAPPSITSGVIYNDDLAIREIAGN</sequence>
<dbReference type="EMBL" id="UOEQ01000116">
    <property type="protein sequence ID" value="VAW16873.1"/>
    <property type="molecule type" value="Genomic_DNA"/>
</dbReference>
<proteinExistence type="predicted"/>